<accession>A0ABS6A436</accession>
<keyword evidence="3" id="KW-1185">Reference proteome</keyword>
<dbReference type="PROSITE" id="PS50206">
    <property type="entry name" value="RHODANESE_3"/>
    <property type="match status" value="1"/>
</dbReference>
<proteinExistence type="predicted"/>
<dbReference type="SMART" id="SM00450">
    <property type="entry name" value="RHOD"/>
    <property type="match status" value="1"/>
</dbReference>
<sequence>MKTAQDFVAEAKKHIQEVPLDKADTAIQAADLLLDVRDSDEYQQSHIPQATNISRGLLEFKFSNDPALADRSMKIVVYCKNSGRSALSAKALQDMGYLHVQSIEGGFDAWQEAGKPIAKRELPSFD</sequence>
<feature type="domain" description="Rhodanese" evidence="1">
    <location>
        <begin position="27"/>
        <end position="119"/>
    </location>
</feature>
<evidence type="ECO:0000259" key="1">
    <source>
        <dbReference type="PROSITE" id="PS50206"/>
    </source>
</evidence>
<dbReference type="InterPro" id="IPR001763">
    <property type="entry name" value="Rhodanese-like_dom"/>
</dbReference>
<dbReference type="PANTHER" id="PTHR44086:SF10">
    <property type="entry name" value="THIOSULFATE SULFURTRANSFERASE_RHODANESE-LIKE DOMAIN-CONTAINING PROTEIN 3"/>
    <property type="match status" value="1"/>
</dbReference>
<reference evidence="2 3" key="1">
    <citation type="submission" date="2021-05" db="EMBL/GenBank/DDBJ databases">
        <title>Draft genomes of bacteria isolated from model marine particles.</title>
        <authorList>
            <person name="Datta M.S."/>
            <person name="Schwartzman J.A."/>
            <person name="Enke T.N."/>
            <person name="Saavedra J."/>
            <person name="Cermak N."/>
            <person name="Cordero O.X."/>
        </authorList>
    </citation>
    <scope>NUCLEOTIDE SEQUENCE [LARGE SCALE GENOMIC DNA]</scope>
    <source>
        <strain evidence="2 3">D2M19</strain>
    </source>
</reference>
<evidence type="ECO:0000313" key="3">
    <source>
        <dbReference type="Proteomes" id="UP000753376"/>
    </source>
</evidence>
<dbReference type="EMBL" id="JAHKPV010000001">
    <property type="protein sequence ID" value="MBU2872627.1"/>
    <property type="molecule type" value="Genomic_DNA"/>
</dbReference>
<name>A0ABS6A436_9GAMM</name>
<protein>
    <submittedName>
        <fullName evidence="2">Sulfurtransferase</fullName>
    </submittedName>
</protein>
<dbReference type="RefSeq" id="WP_216006546.1">
    <property type="nucleotide sequence ID" value="NZ_JAHKPV010000001.1"/>
</dbReference>
<comment type="caution">
    <text evidence="2">The sequence shown here is derived from an EMBL/GenBank/DDBJ whole genome shotgun (WGS) entry which is preliminary data.</text>
</comment>
<dbReference type="Pfam" id="PF00581">
    <property type="entry name" value="Rhodanese"/>
    <property type="match status" value="1"/>
</dbReference>
<dbReference type="PANTHER" id="PTHR44086">
    <property type="entry name" value="THIOSULFATE SULFURTRANSFERASE RDL2, MITOCHONDRIAL-RELATED"/>
    <property type="match status" value="1"/>
</dbReference>
<dbReference type="Proteomes" id="UP000753376">
    <property type="component" value="Unassembled WGS sequence"/>
</dbReference>
<evidence type="ECO:0000313" key="2">
    <source>
        <dbReference type="EMBL" id="MBU2872627.1"/>
    </source>
</evidence>
<organism evidence="2 3">
    <name type="scientific">Marinobacter salexigens</name>
    <dbReference type="NCBI Taxonomy" id="1925763"/>
    <lineage>
        <taxon>Bacteria</taxon>
        <taxon>Pseudomonadati</taxon>
        <taxon>Pseudomonadota</taxon>
        <taxon>Gammaproteobacteria</taxon>
        <taxon>Pseudomonadales</taxon>
        <taxon>Marinobacteraceae</taxon>
        <taxon>Marinobacter</taxon>
    </lineage>
</organism>
<gene>
    <name evidence="2" type="ORF">KO508_01290</name>
</gene>